<organism evidence="1 2">
    <name type="scientific">Coleofasciculus chthonoplastes PCC 7420</name>
    <dbReference type="NCBI Taxonomy" id="118168"/>
    <lineage>
        <taxon>Bacteria</taxon>
        <taxon>Bacillati</taxon>
        <taxon>Cyanobacteriota</taxon>
        <taxon>Cyanophyceae</taxon>
        <taxon>Coleofasciculales</taxon>
        <taxon>Coleofasciculaceae</taxon>
        <taxon>Coleofasciculus</taxon>
    </lineage>
</organism>
<reference evidence="1 2" key="1">
    <citation type="submission" date="2008-07" db="EMBL/GenBank/DDBJ databases">
        <authorList>
            <person name="Tandeau de Marsac N."/>
            <person name="Ferriera S."/>
            <person name="Johnson J."/>
            <person name="Kravitz S."/>
            <person name="Beeson K."/>
            <person name="Sutton G."/>
            <person name="Rogers Y.-H."/>
            <person name="Friedman R."/>
            <person name="Frazier M."/>
            <person name="Venter J.C."/>
        </authorList>
    </citation>
    <scope>NUCLEOTIDE SEQUENCE [LARGE SCALE GENOMIC DNA]</scope>
    <source>
        <strain evidence="1 2">PCC 7420</strain>
    </source>
</reference>
<sequence length="40" mass="4468">MDRRLPESTLAEVISPSTTFYRCQSPTATQVLARSTVLKI</sequence>
<accession>B4W2Y1</accession>
<name>B4W2Y1_9CYAN</name>
<keyword evidence="2" id="KW-1185">Reference proteome</keyword>
<proteinExistence type="predicted"/>
<dbReference type="AlphaFoldDB" id="B4W2Y1"/>
<evidence type="ECO:0000313" key="1">
    <source>
        <dbReference type="EMBL" id="EDX71481.1"/>
    </source>
</evidence>
<dbReference type="EMBL" id="DS989872">
    <property type="protein sequence ID" value="EDX71481.1"/>
    <property type="molecule type" value="Genomic_DNA"/>
</dbReference>
<gene>
    <name evidence="1" type="ORF">MC7420_47</name>
</gene>
<protein>
    <submittedName>
        <fullName evidence="1">Uncharacterized protein</fullName>
    </submittedName>
</protein>
<dbReference type="Proteomes" id="UP000003835">
    <property type="component" value="Unassembled WGS sequence"/>
</dbReference>
<evidence type="ECO:0000313" key="2">
    <source>
        <dbReference type="Proteomes" id="UP000003835"/>
    </source>
</evidence>
<dbReference type="HOGENOM" id="CLU_3287939_0_0_3"/>